<sequence length="289" mass="32575">MSSGVVKLSQQIDERLLQFFLDEANAGREVNNLQLEEKALDIARELKLDTFTLVSGQYIECWRQQHGTTTFSDTNEDHKEPVEMQEATQASRASIQALSRRHMYRLDAVLAMDEVMVSITSPTADENDGTAGKNSCATIGITGSGSEIGFTVALAACASGVKLPAFLILKEESGHIQEQALRELRVPERLPRLNPAAERRLSPRIPFVQIRRLMNWTNGQFGIKGPIVNVPVDTDLMLKQLPRDVHNQQQIMVNIKRRRFDKGVYLADEVSRQQLLPWIEVTPYQMPLH</sequence>
<dbReference type="InterPro" id="IPR046700">
    <property type="entry name" value="DUF6570"/>
</dbReference>
<comment type="caution">
    <text evidence="2">The sequence shown here is derived from an EMBL/GenBank/DDBJ whole genome shotgun (WGS) entry which is preliminary data.</text>
</comment>
<dbReference type="Pfam" id="PF20209">
    <property type="entry name" value="DUF6570"/>
    <property type="match status" value="1"/>
</dbReference>
<reference evidence="2 3" key="1">
    <citation type="journal article" date="2023" name="Arcadia Sci">
        <title>De novo assembly of a long-read Amblyomma americanum tick genome.</title>
        <authorList>
            <person name="Chou S."/>
            <person name="Poskanzer K.E."/>
            <person name="Rollins M."/>
            <person name="Thuy-Boun P.S."/>
        </authorList>
    </citation>
    <scope>NUCLEOTIDE SEQUENCE [LARGE SCALE GENOMIC DNA]</scope>
    <source>
        <strain evidence="2">F_SG_1</strain>
        <tissue evidence="2">Salivary glands</tissue>
    </source>
</reference>
<protein>
    <recommendedName>
        <fullName evidence="1">DUF6570 domain-containing protein</fullName>
    </recommendedName>
</protein>
<accession>A0AAQ4DWE6</accession>
<dbReference type="Gene3D" id="1.10.10.60">
    <property type="entry name" value="Homeodomain-like"/>
    <property type="match status" value="1"/>
</dbReference>
<evidence type="ECO:0000259" key="1">
    <source>
        <dbReference type="Pfam" id="PF20209"/>
    </source>
</evidence>
<organism evidence="2 3">
    <name type="scientific">Amblyomma americanum</name>
    <name type="common">Lone star tick</name>
    <dbReference type="NCBI Taxonomy" id="6943"/>
    <lineage>
        <taxon>Eukaryota</taxon>
        <taxon>Metazoa</taxon>
        <taxon>Ecdysozoa</taxon>
        <taxon>Arthropoda</taxon>
        <taxon>Chelicerata</taxon>
        <taxon>Arachnida</taxon>
        <taxon>Acari</taxon>
        <taxon>Parasitiformes</taxon>
        <taxon>Ixodida</taxon>
        <taxon>Ixodoidea</taxon>
        <taxon>Ixodidae</taxon>
        <taxon>Amblyomminae</taxon>
        <taxon>Amblyomma</taxon>
    </lineage>
</organism>
<name>A0AAQ4DWE6_AMBAM</name>
<dbReference type="Proteomes" id="UP001321473">
    <property type="component" value="Unassembled WGS sequence"/>
</dbReference>
<keyword evidence="3" id="KW-1185">Reference proteome</keyword>
<gene>
    <name evidence="2" type="ORF">V5799_006440</name>
</gene>
<dbReference type="AlphaFoldDB" id="A0AAQ4DWE6"/>
<feature type="domain" description="DUF6570" evidence="1">
    <location>
        <begin position="185"/>
        <end position="253"/>
    </location>
</feature>
<evidence type="ECO:0000313" key="2">
    <source>
        <dbReference type="EMBL" id="KAK8766786.1"/>
    </source>
</evidence>
<proteinExistence type="predicted"/>
<evidence type="ECO:0000313" key="3">
    <source>
        <dbReference type="Proteomes" id="UP001321473"/>
    </source>
</evidence>
<dbReference type="EMBL" id="JARKHS020026030">
    <property type="protein sequence ID" value="KAK8766786.1"/>
    <property type="molecule type" value="Genomic_DNA"/>
</dbReference>